<accession>A0A420IQE0</accession>
<name>A0A420IQE0_9PEZI</name>
<proteinExistence type="predicted"/>
<protein>
    <submittedName>
        <fullName evidence="1">Uncharacterized protein</fullName>
    </submittedName>
</protein>
<sequence>MWNEIKKAKSTLRRNWAHLRDIFADEKATAPILKYIQSTGIGRKYNEESEEQRNNFYQENIGIADLEEHEDPVV</sequence>
<organism evidence="1 2">
    <name type="scientific">Golovinomyces cichoracearum</name>
    <dbReference type="NCBI Taxonomy" id="62708"/>
    <lineage>
        <taxon>Eukaryota</taxon>
        <taxon>Fungi</taxon>
        <taxon>Dikarya</taxon>
        <taxon>Ascomycota</taxon>
        <taxon>Pezizomycotina</taxon>
        <taxon>Leotiomycetes</taxon>
        <taxon>Erysiphales</taxon>
        <taxon>Erysiphaceae</taxon>
        <taxon>Golovinomyces</taxon>
    </lineage>
</organism>
<dbReference type="EMBL" id="MCBS01022509">
    <property type="protein sequence ID" value="RKF76722.1"/>
    <property type="molecule type" value="Genomic_DNA"/>
</dbReference>
<reference evidence="1 2" key="1">
    <citation type="journal article" date="2018" name="BMC Genomics">
        <title>Comparative genome analyses reveal sequence features reflecting distinct modes of host-adaptation between dicot and monocot powdery mildew.</title>
        <authorList>
            <person name="Wu Y."/>
            <person name="Ma X."/>
            <person name="Pan Z."/>
            <person name="Kale S.D."/>
            <person name="Song Y."/>
            <person name="King H."/>
            <person name="Zhang Q."/>
            <person name="Presley C."/>
            <person name="Deng X."/>
            <person name="Wei C.I."/>
            <person name="Xiao S."/>
        </authorList>
    </citation>
    <scope>NUCLEOTIDE SEQUENCE [LARGE SCALE GENOMIC DNA]</scope>
    <source>
        <strain evidence="1">UMSG1</strain>
    </source>
</reference>
<gene>
    <name evidence="1" type="ORF">GcM1_225064</name>
</gene>
<comment type="caution">
    <text evidence="1">The sequence shown here is derived from an EMBL/GenBank/DDBJ whole genome shotgun (WGS) entry which is preliminary data.</text>
</comment>
<evidence type="ECO:0000313" key="1">
    <source>
        <dbReference type="EMBL" id="RKF76722.1"/>
    </source>
</evidence>
<dbReference type="Proteomes" id="UP000285326">
    <property type="component" value="Unassembled WGS sequence"/>
</dbReference>
<dbReference type="AlphaFoldDB" id="A0A420IQE0"/>
<evidence type="ECO:0000313" key="2">
    <source>
        <dbReference type="Proteomes" id="UP000285326"/>
    </source>
</evidence>